<comment type="caution">
    <text evidence="1">The sequence shown here is derived from an EMBL/GenBank/DDBJ whole genome shotgun (WGS) entry which is preliminary data.</text>
</comment>
<dbReference type="Proteomes" id="UP001300745">
    <property type="component" value="Unassembled WGS sequence"/>
</dbReference>
<sequence length="191" mass="21673">MSGPQNPLEDASRWTFPSCRHRRRSIADELKDLLGESDLKIHVELWHHRVDAFAKGAPWWQWRTPCDCPDTSFGRNPHLWSCPLTPAWWRTALSTWQNPDDKSAFDVALIPQLEVWRRRREADDAMLNYAIALSIESAAGILATFTGLTLSPWPYDTAKARADQAVRAAHPWTLGAEFGAPTEVDYYGGTQ</sequence>
<protein>
    <submittedName>
        <fullName evidence="1">Uncharacterized protein</fullName>
    </submittedName>
</protein>
<dbReference type="RefSeq" id="WP_265997456.1">
    <property type="nucleotide sequence ID" value="NZ_JAPJDN010000010.1"/>
</dbReference>
<name>A0ABT3SF86_9MYCO</name>
<evidence type="ECO:0000313" key="2">
    <source>
        <dbReference type="Proteomes" id="UP001300745"/>
    </source>
</evidence>
<proteinExistence type="predicted"/>
<dbReference type="EMBL" id="JAPJDO010000010">
    <property type="protein sequence ID" value="MCX2937798.1"/>
    <property type="molecule type" value="Genomic_DNA"/>
</dbReference>
<gene>
    <name evidence="1" type="ORF">ORI27_13900</name>
</gene>
<accession>A0ABT3SF86</accession>
<evidence type="ECO:0000313" key="1">
    <source>
        <dbReference type="EMBL" id="MCX2937798.1"/>
    </source>
</evidence>
<keyword evidence="2" id="KW-1185">Reference proteome</keyword>
<organism evidence="1 2">
    <name type="scientific">Mycobacterium pinniadriaticum</name>
    <dbReference type="NCBI Taxonomy" id="2994102"/>
    <lineage>
        <taxon>Bacteria</taxon>
        <taxon>Bacillati</taxon>
        <taxon>Actinomycetota</taxon>
        <taxon>Actinomycetes</taxon>
        <taxon>Mycobacteriales</taxon>
        <taxon>Mycobacteriaceae</taxon>
        <taxon>Mycobacterium</taxon>
    </lineage>
</organism>
<reference evidence="1 2" key="1">
    <citation type="submission" date="2022-11" db="EMBL/GenBank/DDBJ databases">
        <title>Mycobacterium sp. nov.</title>
        <authorList>
            <person name="Papic B."/>
            <person name="Spicic S."/>
            <person name="Duvnjak S."/>
        </authorList>
    </citation>
    <scope>NUCLEOTIDE SEQUENCE [LARGE SCALE GENOMIC DNA]</scope>
    <source>
        <strain evidence="1 2">CVI_P4</strain>
    </source>
</reference>